<dbReference type="RefSeq" id="WP_139170545.1">
    <property type="nucleotide sequence ID" value="NZ_FNEB01000009.1"/>
</dbReference>
<evidence type="ECO:0000313" key="2">
    <source>
        <dbReference type="Proteomes" id="UP000199340"/>
    </source>
</evidence>
<dbReference type="STRING" id="490829.SAMN05421850_10980"/>
<dbReference type="AlphaFoldDB" id="A0A1G8RDQ8"/>
<dbReference type="Proteomes" id="UP000199340">
    <property type="component" value="Unassembled WGS sequence"/>
</dbReference>
<reference evidence="1 2" key="1">
    <citation type="submission" date="2016-10" db="EMBL/GenBank/DDBJ databases">
        <authorList>
            <person name="de Groot N.N."/>
        </authorList>
    </citation>
    <scope>NUCLEOTIDE SEQUENCE [LARGE SCALE GENOMIC DNA]</scope>
    <source>
        <strain evidence="1 2">DSM 28010</strain>
    </source>
</reference>
<name>A0A1G8RDQ8_9RHOB</name>
<evidence type="ECO:0000313" key="1">
    <source>
        <dbReference type="EMBL" id="SDJ15194.1"/>
    </source>
</evidence>
<dbReference type="EMBL" id="FNEB01000009">
    <property type="protein sequence ID" value="SDJ15194.1"/>
    <property type="molecule type" value="Genomic_DNA"/>
</dbReference>
<accession>A0A1G8RDQ8</accession>
<gene>
    <name evidence="1" type="ORF">SAMN05421850_10980</name>
</gene>
<organism evidence="1 2">
    <name type="scientific">Lutimaribacter saemankumensis</name>
    <dbReference type="NCBI Taxonomy" id="490829"/>
    <lineage>
        <taxon>Bacteria</taxon>
        <taxon>Pseudomonadati</taxon>
        <taxon>Pseudomonadota</taxon>
        <taxon>Alphaproteobacteria</taxon>
        <taxon>Rhodobacterales</taxon>
        <taxon>Roseobacteraceae</taxon>
        <taxon>Lutimaribacter</taxon>
    </lineage>
</organism>
<proteinExistence type="predicted"/>
<sequence length="268" mass="29809">MSEEKNPLVYAVSNEDLDDFLGGYLNAAFSNGKLRLEYLKFWHQHSEGEISTSLCAAEEAEFTEILLAASEGNALAALDGLLFCERNGIAPPVFLLECICAIFGAALRGESLGKRGRGNNPIAKARGQALNHWRVSTVKKIVSTQEQIKNFGWTLDPDDILFQVSLPAETIDLLKREKLSDIGSTVNDALEVATISLRGTPAQCSEDWLAKVYYEKSNTKIDKYQPSEELMNFLFIEHAPLAWPFSFGPKERLQNLDDILDDLVPEPK</sequence>
<protein>
    <submittedName>
        <fullName evidence="1">Uncharacterized protein</fullName>
    </submittedName>
</protein>
<keyword evidence="2" id="KW-1185">Reference proteome</keyword>